<comment type="similarity">
    <text evidence="1">Belongs to the type-B carboxylesterase/lipase family.</text>
</comment>
<keyword evidence="7" id="KW-0325">Glycoprotein</keyword>
<feature type="chain" id="PRO_5021203829" description="acetylcholinesterase" evidence="9">
    <location>
        <begin position="19"/>
        <end position="617"/>
    </location>
</feature>
<dbReference type="PANTHER" id="PTHR43918">
    <property type="entry name" value="ACETYLCHOLINESTERASE"/>
    <property type="match status" value="1"/>
</dbReference>
<dbReference type="PRINTS" id="PR00878">
    <property type="entry name" value="CHOLNESTRASE"/>
</dbReference>
<dbReference type="AlphaFoldDB" id="A0A4Y2HRE9"/>
<feature type="domain" description="Carboxylesterase type B" evidence="10">
    <location>
        <begin position="23"/>
        <end position="474"/>
    </location>
</feature>
<comment type="catalytic activity">
    <reaction evidence="8">
        <text>acetylcholine + H2O = choline + acetate + H(+)</text>
        <dbReference type="Rhea" id="RHEA:17561"/>
        <dbReference type="ChEBI" id="CHEBI:15354"/>
        <dbReference type="ChEBI" id="CHEBI:15355"/>
        <dbReference type="ChEBI" id="CHEBI:15377"/>
        <dbReference type="ChEBI" id="CHEBI:15378"/>
        <dbReference type="ChEBI" id="CHEBI:30089"/>
        <dbReference type="EC" id="3.1.1.7"/>
    </reaction>
</comment>
<evidence type="ECO:0000256" key="1">
    <source>
        <dbReference type="ARBA" id="ARBA00005964"/>
    </source>
</evidence>
<dbReference type="EMBL" id="BGPR01002092">
    <property type="protein sequence ID" value="GBM67619.1"/>
    <property type="molecule type" value="Genomic_DNA"/>
</dbReference>
<evidence type="ECO:0000256" key="2">
    <source>
        <dbReference type="ARBA" id="ARBA00013276"/>
    </source>
</evidence>
<dbReference type="InterPro" id="IPR019819">
    <property type="entry name" value="Carboxylesterase_B_CS"/>
</dbReference>
<evidence type="ECO:0000256" key="5">
    <source>
        <dbReference type="ARBA" id="ARBA00022867"/>
    </source>
</evidence>
<dbReference type="InterPro" id="IPR002018">
    <property type="entry name" value="CarbesteraseB"/>
</dbReference>
<evidence type="ECO:0000313" key="11">
    <source>
        <dbReference type="EMBL" id="GBM67619.1"/>
    </source>
</evidence>
<keyword evidence="3" id="KW-0719">Serine esterase</keyword>
<dbReference type="Proteomes" id="UP000499080">
    <property type="component" value="Unassembled WGS sequence"/>
</dbReference>
<gene>
    <name evidence="11" type="primary">ACES_72</name>
    <name evidence="11" type="ORF">AVEN_116580_1</name>
</gene>
<evidence type="ECO:0000256" key="3">
    <source>
        <dbReference type="ARBA" id="ARBA00022487"/>
    </source>
</evidence>
<dbReference type="InterPro" id="IPR050654">
    <property type="entry name" value="AChE-related_enzymes"/>
</dbReference>
<dbReference type="InterPro" id="IPR000997">
    <property type="entry name" value="Cholinesterase"/>
</dbReference>
<dbReference type="EC" id="3.1.1.7" evidence="2"/>
<evidence type="ECO:0000256" key="7">
    <source>
        <dbReference type="ARBA" id="ARBA00023180"/>
    </source>
</evidence>
<evidence type="ECO:0000256" key="4">
    <source>
        <dbReference type="ARBA" id="ARBA00022801"/>
    </source>
</evidence>
<keyword evidence="5" id="KW-0531">Neurotransmitter degradation</keyword>
<dbReference type="OrthoDB" id="408631at2759"/>
<evidence type="ECO:0000259" key="10">
    <source>
        <dbReference type="Pfam" id="PF00135"/>
    </source>
</evidence>
<sequence length="617" mass="69872">MKTISLICLVCIFWHVTSDNSMTLVKTRSGPVEGEISIVWNVAVKQFLGIPYAKPPVGELRFKKPEPVESWQKTRETKQNGPACIQYTKSPYMWYDFDSGKSEDCLYLNVFTPVSAKKGSDLAVLFFIHGGGFTFGSNRKKIYDGTGLALRGNLIVVTINYRLGLFGFLTSDSEDAPGNAGLYDMVMALQWVHDNIEFFGGDKNKITIHGQNAGSLAVSLLCVSPLTKGLFSRAIMESASATFLKYDQKEPNLNLSQRIAKAVRCATDAQTIKNDPENVVSCLRRGMYGDDILPTNAADDIRNGNFHNVPLLIGNVKDEGSFQITTRNPQIFGFFGEKDTKINKTQGEDMIRGYFKNFTDPEMYVNYYLGDVSDDDLDLIRRQVYTASGDYTILCHTVYFAESYAKKGNHVYFYFFVHRPSNSEWAPWMGTTDFDEVEFVFGRPVREPWDYPPTEIRLSVKLLKIWTHFANYGRRVAGQLKNRRHDSLDTKVGVLTTITGQGPIPPEGGMVRHLWRIAQHPPLPYPQKKRGPFYLIWRLLIYLLRPNILSLFRSSAGAERRPFVGLRVERRHHLQSVCLQDVVSVDQRDQNHLGAKTGWSVLQHPPYSPDLAPAIFI</sequence>
<keyword evidence="12" id="KW-1185">Reference proteome</keyword>
<keyword evidence="6" id="KW-1015">Disulfide bond</keyword>
<organism evidence="11 12">
    <name type="scientific">Araneus ventricosus</name>
    <name type="common">Orbweaver spider</name>
    <name type="synonym">Epeira ventricosa</name>
    <dbReference type="NCBI Taxonomy" id="182803"/>
    <lineage>
        <taxon>Eukaryota</taxon>
        <taxon>Metazoa</taxon>
        <taxon>Ecdysozoa</taxon>
        <taxon>Arthropoda</taxon>
        <taxon>Chelicerata</taxon>
        <taxon>Arachnida</taxon>
        <taxon>Araneae</taxon>
        <taxon>Araneomorphae</taxon>
        <taxon>Entelegynae</taxon>
        <taxon>Araneoidea</taxon>
        <taxon>Araneidae</taxon>
        <taxon>Araneus</taxon>
    </lineage>
</organism>
<dbReference type="Gene3D" id="3.40.50.1820">
    <property type="entry name" value="alpha/beta hydrolase"/>
    <property type="match status" value="2"/>
</dbReference>
<dbReference type="GO" id="GO:0005886">
    <property type="term" value="C:plasma membrane"/>
    <property type="evidence" value="ECO:0007669"/>
    <property type="project" value="TreeGrafter"/>
</dbReference>
<protein>
    <recommendedName>
        <fullName evidence="2">acetylcholinesterase</fullName>
        <ecNumber evidence="2">3.1.1.7</ecNumber>
    </recommendedName>
</protein>
<evidence type="ECO:0000256" key="9">
    <source>
        <dbReference type="SAM" id="SignalP"/>
    </source>
</evidence>
<name>A0A4Y2HRE9_ARAVE</name>
<dbReference type="Pfam" id="PF00135">
    <property type="entry name" value="COesterase"/>
    <property type="match status" value="1"/>
</dbReference>
<feature type="signal peptide" evidence="9">
    <location>
        <begin position="1"/>
        <end position="18"/>
    </location>
</feature>
<dbReference type="PROSITE" id="PS00941">
    <property type="entry name" value="CARBOXYLESTERASE_B_2"/>
    <property type="match status" value="1"/>
</dbReference>
<comment type="caution">
    <text evidence="11">The sequence shown here is derived from an EMBL/GenBank/DDBJ whole genome shotgun (WGS) entry which is preliminary data.</text>
</comment>
<dbReference type="GO" id="GO:0019695">
    <property type="term" value="P:choline metabolic process"/>
    <property type="evidence" value="ECO:0007669"/>
    <property type="project" value="TreeGrafter"/>
</dbReference>
<dbReference type="GO" id="GO:0005615">
    <property type="term" value="C:extracellular space"/>
    <property type="evidence" value="ECO:0007669"/>
    <property type="project" value="TreeGrafter"/>
</dbReference>
<keyword evidence="9" id="KW-0732">Signal</keyword>
<reference evidence="11 12" key="1">
    <citation type="journal article" date="2019" name="Sci. Rep.">
        <title>Orb-weaving spider Araneus ventricosus genome elucidates the spidroin gene catalogue.</title>
        <authorList>
            <person name="Kono N."/>
            <person name="Nakamura H."/>
            <person name="Ohtoshi R."/>
            <person name="Moran D.A.P."/>
            <person name="Shinohara A."/>
            <person name="Yoshida Y."/>
            <person name="Fujiwara M."/>
            <person name="Mori M."/>
            <person name="Tomita M."/>
            <person name="Arakawa K."/>
        </authorList>
    </citation>
    <scope>NUCLEOTIDE SEQUENCE [LARGE SCALE GENOMIC DNA]</scope>
</reference>
<dbReference type="GO" id="GO:0003990">
    <property type="term" value="F:acetylcholinesterase activity"/>
    <property type="evidence" value="ECO:0007669"/>
    <property type="project" value="UniProtKB-EC"/>
</dbReference>
<accession>A0A4Y2HRE9</accession>
<keyword evidence="4" id="KW-0378">Hydrolase</keyword>
<evidence type="ECO:0000256" key="8">
    <source>
        <dbReference type="ARBA" id="ARBA00048484"/>
    </source>
</evidence>
<proteinExistence type="inferred from homology"/>
<dbReference type="GO" id="GO:0006581">
    <property type="term" value="P:acetylcholine catabolic process"/>
    <property type="evidence" value="ECO:0007669"/>
    <property type="project" value="TreeGrafter"/>
</dbReference>
<dbReference type="InterPro" id="IPR029058">
    <property type="entry name" value="AB_hydrolase_fold"/>
</dbReference>
<evidence type="ECO:0000256" key="6">
    <source>
        <dbReference type="ARBA" id="ARBA00023157"/>
    </source>
</evidence>
<dbReference type="PANTHER" id="PTHR43918:SF4">
    <property type="entry name" value="CARBOXYLIC ESTER HYDROLASE"/>
    <property type="match status" value="1"/>
</dbReference>
<evidence type="ECO:0000313" key="12">
    <source>
        <dbReference type="Proteomes" id="UP000499080"/>
    </source>
</evidence>
<dbReference type="SUPFAM" id="SSF53474">
    <property type="entry name" value="alpha/beta-Hydrolases"/>
    <property type="match status" value="1"/>
</dbReference>